<comment type="caution">
    <text evidence="6">The sequence shown here is derived from an EMBL/GenBank/DDBJ whole genome shotgun (WGS) entry which is preliminary data.</text>
</comment>
<organism evidence="6 7">
    <name type="scientific">Ogataea polymorpha</name>
    <dbReference type="NCBI Taxonomy" id="460523"/>
    <lineage>
        <taxon>Eukaryota</taxon>
        <taxon>Fungi</taxon>
        <taxon>Dikarya</taxon>
        <taxon>Ascomycota</taxon>
        <taxon>Saccharomycotina</taxon>
        <taxon>Pichiomycetes</taxon>
        <taxon>Pichiales</taxon>
        <taxon>Pichiaceae</taxon>
        <taxon>Ogataea</taxon>
    </lineage>
</organism>
<proteinExistence type="predicted"/>
<dbReference type="GO" id="GO:0034599">
    <property type="term" value="P:cellular response to oxidative stress"/>
    <property type="evidence" value="ECO:0007669"/>
    <property type="project" value="UniProtKB-ARBA"/>
</dbReference>
<dbReference type="AlphaFoldDB" id="A0A9P8P0Z2"/>
<comment type="subcellular location">
    <subcellularLocation>
        <location evidence="2">Cytoplasm</location>
    </subcellularLocation>
    <subcellularLocation>
        <location evidence="1">Nucleus</location>
    </subcellularLocation>
</comment>
<keyword evidence="3" id="KW-0539">Nucleus</keyword>
<dbReference type="SMART" id="SM00338">
    <property type="entry name" value="BRLZ"/>
    <property type="match status" value="1"/>
</dbReference>
<protein>
    <recommendedName>
        <fullName evidence="5">BZIP domain-containing protein</fullName>
    </recommendedName>
</protein>
<evidence type="ECO:0000256" key="2">
    <source>
        <dbReference type="ARBA" id="ARBA00004496"/>
    </source>
</evidence>
<dbReference type="PANTHER" id="PTHR40621:SF6">
    <property type="entry name" value="AP-1-LIKE TRANSCRIPTION FACTOR YAP1-RELATED"/>
    <property type="match status" value="1"/>
</dbReference>
<dbReference type="InterPro" id="IPR050936">
    <property type="entry name" value="AP-1-like"/>
</dbReference>
<evidence type="ECO:0000313" key="6">
    <source>
        <dbReference type="EMBL" id="KAH3662847.1"/>
    </source>
</evidence>
<dbReference type="InterPro" id="IPR046347">
    <property type="entry name" value="bZIP_sf"/>
</dbReference>
<dbReference type="GO" id="GO:0090575">
    <property type="term" value="C:RNA polymerase II transcription regulator complex"/>
    <property type="evidence" value="ECO:0007669"/>
    <property type="project" value="TreeGrafter"/>
</dbReference>
<gene>
    <name evidence="6" type="ORF">OGATHE_004423</name>
</gene>
<evidence type="ECO:0000259" key="5">
    <source>
        <dbReference type="PROSITE" id="PS50217"/>
    </source>
</evidence>
<dbReference type="EMBL" id="JAEUBD010001266">
    <property type="protein sequence ID" value="KAH3662847.1"/>
    <property type="molecule type" value="Genomic_DNA"/>
</dbReference>
<dbReference type="CDD" id="cd14688">
    <property type="entry name" value="bZIP_YAP"/>
    <property type="match status" value="1"/>
</dbReference>
<keyword evidence="7" id="KW-1185">Reference proteome</keyword>
<evidence type="ECO:0000256" key="3">
    <source>
        <dbReference type="ARBA" id="ARBA00023242"/>
    </source>
</evidence>
<dbReference type="SUPFAM" id="SSF111430">
    <property type="entry name" value="YAP1 redox domain"/>
    <property type="match status" value="1"/>
</dbReference>
<reference evidence="6" key="2">
    <citation type="submission" date="2021-01" db="EMBL/GenBank/DDBJ databases">
        <authorList>
            <person name="Schikora-Tamarit M.A."/>
        </authorList>
    </citation>
    <scope>NUCLEOTIDE SEQUENCE</scope>
    <source>
        <strain evidence="6">NCAIM Y.01608</strain>
    </source>
</reference>
<dbReference type="SUPFAM" id="SSF57959">
    <property type="entry name" value="Leucine zipper domain"/>
    <property type="match status" value="1"/>
</dbReference>
<feature type="compositionally biased region" description="Polar residues" evidence="4">
    <location>
        <begin position="163"/>
        <end position="172"/>
    </location>
</feature>
<feature type="compositionally biased region" description="Low complexity" evidence="4">
    <location>
        <begin position="108"/>
        <end position="139"/>
    </location>
</feature>
<reference evidence="6" key="1">
    <citation type="journal article" date="2021" name="Open Biol.">
        <title>Shared evolutionary footprints suggest mitochondrial oxidative damage underlies multiple complex I losses in fungi.</title>
        <authorList>
            <person name="Schikora-Tamarit M.A."/>
            <person name="Marcet-Houben M."/>
            <person name="Nosek J."/>
            <person name="Gabaldon T."/>
        </authorList>
    </citation>
    <scope>NUCLEOTIDE SEQUENCE</scope>
    <source>
        <strain evidence="6">NCAIM Y.01608</strain>
    </source>
</reference>
<feature type="region of interest" description="Disordered" evidence="4">
    <location>
        <begin position="104"/>
        <end position="181"/>
    </location>
</feature>
<evidence type="ECO:0000313" key="7">
    <source>
        <dbReference type="Proteomes" id="UP000788993"/>
    </source>
</evidence>
<dbReference type="Pfam" id="PF08601">
    <property type="entry name" value="PAP1"/>
    <property type="match status" value="1"/>
</dbReference>
<dbReference type="Gene3D" id="1.10.238.100">
    <property type="entry name" value="YAP1 redox domain. Chain B"/>
    <property type="match status" value="1"/>
</dbReference>
<dbReference type="InterPro" id="IPR013910">
    <property type="entry name" value="TF_PAP1"/>
</dbReference>
<dbReference type="PROSITE" id="PS50217">
    <property type="entry name" value="BZIP"/>
    <property type="match status" value="1"/>
</dbReference>
<dbReference type="FunFam" id="1.20.5.170:FF:000067">
    <property type="entry name" value="BZIP transcription factor"/>
    <property type="match status" value="1"/>
</dbReference>
<dbReference type="Pfam" id="PF00170">
    <property type="entry name" value="bZIP_1"/>
    <property type="match status" value="1"/>
</dbReference>
<dbReference type="GO" id="GO:0000976">
    <property type="term" value="F:transcription cis-regulatory region binding"/>
    <property type="evidence" value="ECO:0007669"/>
    <property type="project" value="InterPro"/>
</dbReference>
<dbReference type="GO" id="GO:0001228">
    <property type="term" value="F:DNA-binding transcription activator activity, RNA polymerase II-specific"/>
    <property type="evidence" value="ECO:0007669"/>
    <property type="project" value="TreeGrafter"/>
</dbReference>
<name>A0A9P8P0Z2_9ASCO</name>
<dbReference type="InterPro" id="IPR023167">
    <property type="entry name" value="Yap1_redox_dom_sf"/>
</dbReference>
<dbReference type="PANTHER" id="PTHR40621">
    <property type="entry name" value="TRANSCRIPTION FACTOR KAPC-RELATED"/>
    <property type="match status" value="1"/>
</dbReference>
<accession>A0A9P8P0Z2</accession>
<feature type="domain" description="BZIP" evidence="5">
    <location>
        <begin position="25"/>
        <end position="88"/>
    </location>
</feature>
<dbReference type="InterPro" id="IPR004827">
    <property type="entry name" value="bZIP"/>
</dbReference>
<feature type="region of interest" description="Disordered" evidence="4">
    <location>
        <begin position="1"/>
        <end position="48"/>
    </location>
</feature>
<dbReference type="Gene3D" id="1.20.5.170">
    <property type="match status" value="1"/>
</dbReference>
<sequence>MSTATPGGLTDESAHSKPGRKPINTEPSNKRTAQNRAAQRAFRERKEKKMRELEMKVQMLENEKMQIANETELLRIQVNTLMNRLMNRGEGDFLKELPTLADLRQQNTNTTTTLTSTDSEKSTSNTSSPNNSTHTPASSYSSAAEKSTEFLLPWNEKRKQTNHTDVSKNSSPRPDLHDLNQKNYKGDFEEESFCNSLGTVCGDKNCPVPKEKRPSTVTGGSTLSSWRGIASDYSASPFQMLAEVGAEKPENNELPFLFDTPTYDTSLVFDQVNPSAFSPSDFAFSAIENEFPVTTEADPLQGLITEESKDDPLSEFFANPQQQQQQLTVNNLNSLNGTVPRITPGVSVDDNDKDEAVPDTSKNLMKCSQIWERITTHPKFSELDIEGLCSELKMKAKCSEKGVVVDGSDVGEVLTRAMNR</sequence>
<dbReference type="Proteomes" id="UP000788993">
    <property type="component" value="Unassembled WGS sequence"/>
</dbReference>
<evidence type="ECO:0000256" key="1">
    <source>
        <dbReference type="ARBA" id="ARBA00004123"/>
    </source>
</evidence>
<feature type="compositionally biased region" description="Polar residues" evidence="4">
    <location>
        <begin position="25"/>
        <end position="37"/>
    </location>
</feature>
<dbReference type="GO" id="GO:0005737">
    <property type="term" value="C:cytoplasm"/>
    <property type="evidence" value="ECO:0007669"/>
    <property type="project" value="UniProtKB-SubCell"/>
</dbReference>
<dbReference type="PROSITE" id="PS00036">
    <property type="entry name" value="BZIP_BASIC"/>
    <property type="match status" value="1"/>
</dbReference>
<evidence type="ECO:0000256" key="4">
    <source>
        <dbReference type="SAM" id="MobiDB-lite"/>
    </source>
</evidence>